<accession>A0A6J4TM26</accession>
<name>A0A6J4TM26_9ACTN</name>
<gene>
    <name evidence="1" type="ORF">AVDCRST_MAG05-4053</name>
</gene>
<reference evidence="1" key="1">
    <citation type="submission" date="2020-02" db="EMBL/GenBank/DDBJ databases">
        <authorList>
            <person name="Meier V. D."/>
        </authorList>
    </citation>
    <scope>NUCLEOTIDE SEQUENCE</scope>
    <source>
        <strain evidence="1">AVDCRST_MAG05</strain>
    </source>
</reference>
<dbReference type="Gene3D" id="2.160.20.80">
    <property type="entry name" value="E3 ubiquitin-protein ligase SopA"/>
    <property type="match status" value="1"/>
</dbReference>
<sequence length="170" mass="18458">MAKRKLTRADVEAEIGQARRVGEESVGYINEGQAYRSVEEGDPQLREADLSGVDLSNLGLEDAQLDLANLREAILDGAVLAGANLKRADLTGTTRTAGADLTGAYLGSAVLAGADLSWAILRPEDHENPYLARPLLPRFLEGAIYDDRTRWPHGFDPDAHGARRARRAPR</sequence>
<evidence type="ECO:0000313" key="1">
    <source>
        <dbReference type="EMBL" id="CAA9526905.1"/>
    </source>
</evidence>
<dbReference type="InterPro" id="IPR051082">
    <property type="entry name" value="Pentapeptide-BTB/POZ_domain"/>
</dbReference>
<dbReference type="InterPro" id="IPR001646">
    <property type="entry name" value="5peptide_repeat"/>
</dbReference>
<dbReference type="PANTHER" id="PTHR14136:SF17">
    <property type="entry name" value="BTB_POZ DOMAIN-CONTAINING PROTEIN KCTD9"/>
    <property type="match status" value="1"/>
</dbReference>
<proteinExistence type="predicted"/>
<dbReference type="AlphaFoldDB" id="A0A6J4TM26"/>
<dbReference type="Pfam" id="PF00805">
    <property type="entry name" value="Pentapeptide"/>
    <property type="match status" value="2"/>
</dbReference>
<dbReference type="PANTHER" id="PTHR14136">
    <property type="entry name" value="BTB_POZ DOMAIN-CONTAINING PROTEIN KCTD9"/>
    <property type="match status" value="1"/>
</dbReference>
<dbReference type="EMBL" id="CADCVM010000444">
    <property type="protein sequence ID" value="CAA9526905.1"/>
    <property type="molecule type" value="Genomic_DNA"/>
</dbReference>
<evidence type="ECO:0008006" key="2">
    <source>
        <dbReference type="Google" id="ProtNLM"/>
    </source>
</evidence>
<organism evidence="1">
    <name type="scientific">uncultured Rubrobacteraceae bacterium</name>
    <dbReference type="NCBI Taxonomy" id="349277"/>
    <lineage>
        <taxon>Bacteria</taxon>
        <taxon>Bacillati</taxon>
        <taxon>Actinomycetota</taxon>
        <taxon>Rubrobacteria</taxon>
        <taxon>Rubrobacterales</taxon>
        <taxon>Rubrobacteraceae</taxon>
        <taxon>environmental samples</taxon>
    </lineage>
</organism>
<protein>
    <recommendedName>
        <fullName evidence="2">Pentapeptide repeat family protein</fullName>
    </recommendedName>
</protein>
<dbReference type="SUPFAM" id="SSF141571">
    <property type="entry name" value="Pentapeptide repeat-like"/>
    <property type="match status" value="1"/>
</dbReference>